<gene>
    <name evidence="2" type="ORF">MARA_03160</name>
</gene>
<proteinExistence type="predicted"/>
<reference evidence="2 3" key="1">
    <citation type="journal article" date="2019" name="Emerg. Microbes Infect.">
        <title>Comprehensive subspecies identification of 175 nontuberculous mycobacteria species based on 7547 genomic profiles.</title>
        <authorList>
            <person name="Matsumoto Y."/>
            <person name="Kinjo T."/>
            <person name="Motooka D."/>
            <person name="Nabeya D."/>
            <person name="Jung N."/>
            <person name="Uechi K."/>
            <person name="Horii T."/>
            <person name="Iida T."/>
            <person name="Fujita J."/>
            <person name="Nakamura S."/>
        </authorList>
    </citation>
    <scope>NUCLEOTIDE SEQUENCE [LARGE SCALE GENOMIC DNA]</scope>
    <source>
        <strain evidence="2 3">JCM 18538</strain>
        <plasmid evidence="2">pJCM18538</plasmid>
    </source>
</reference>
<protein>
    <submittedName>
        <fullName evidence="2">Uncharacterized protein</fullName>
    </submittedName>
</protein>
<geneLocation type="plasmid" evidence="2">
    <name>pJCM18538</name>
</geneLocation>
<dbReference type="Proteomes" id="UP000467428">
    <property type="component" value="Plasmid pJCM18538"/>
</dbReference>
<feature type="region of interest" description="Disordered" evidence="1">
    <location>
        <begin position="1"/>
        <end position="22"/>
    </location>
</feature>
<dbReference type="EMBL" id="AP022592">
    <property type="protein sequence ID" value="BBY46886.1"/>
    <property type="molecule type" value="Genomic_DNA"/>
</dbReference>
<dbReference type="KEGG" id="marz:MARA_03160"/>
<organism evidence="2 3">
    <name type="scientific">Mycolicibacterium arabiense</name>
    <dbReference type="NCBI Taxonomy" id="1286181"/>
    <lineage>
        <taxon>Bacteria</taxon>
        <taxon>Bacillati</taxon>
        <taxon>Actinomycetota</taxon>
        <taxon>Actinomycetes</taxon>
        <taxon>Mycobacteriales</taxon>
        <taxon>Mycobacteriaceae</taxon>
        <taxon>Mycolicibacterium</taxon>
    </lineage>
</organism>
<evidence type="ECO:0000313" key="3">
    <source>
        <dbReference type="Proteomes" id="UP000467428"/>
    </source>
</evidence>
<name>A0A7I7RS77_9MYCO</name>
<keyword evidence="2" id="KW-0614">Plasmid</keyword>
<dbReference type="AlphaFoldDB" id="A0A7I7RS77"/>
<keyword evidence="3" id="KW-1185">Reference proteome</keyword>
<dbReference type="RefSeq" id="WP_163916546.1">
    <property type="nucleotide sequence ID" value="NZ_AP022592.1"/>
</dbReference>
<evidence type="ECO:0000256" key="1">
    <source>
        <dbReference type="SAM" id="MobiDB-lite"/>
    </source>
</evidence>
<evidence type="ECO:0000313" key="2">
    <source>
        <dbReference type="EMBL" id="BBY46886.1"/>
    </source>
</evidence>
<accession>A0A7I7RS77</accession>
<sequence length="87" mass="9873">MAKTTAQATPARRIRPDWRSREVRPSNKVVARRVSEDDHQALKRFAEAHGTKIAEMIAPAVEELIEQARAFCREIDVQDQEMTAKAS</sequence>